<reference evidence="1" key="2">
    <citation type="journal article" date="2020" name="Nat. Commun.">
        <title>Large-scale genome sequencing of mycorrhizal fungi provides insights into the early evolution of symbiotic traits.</title>
        <authorList>
            <person name="Miyauchi S."/>
            <person name="Kiss E."/>
            <person name="Kuo A."/>
            <person name="Drula E."/>
            <person name="Kohler A."/>
            <person name="Sanchez-Garcia M."/>
            <person name="Morin E."/>
            <person name="Andreopoulos B."/>
            <person name="Barry K.W."/>
            <person name="Bonito G."/>
            <person name="Buee M."/>
            <person name="Carver A."/>
            <person name="Chen C."/>
            <person name="Cichocki N."/>
            <person name="Clum A."/>
            <person name="Culley D."/>
            <person name="Crous P.W."/>
            <person name="Fauchery L."/>
            <person name="Girlanda M."/>
            <person name="Hayes R.D."/>
            <person name="Keri Z."/>
            <person name="LaButti K."/>
            <person name="Lipzen A."/>
            <person name="Lombard V."/>
            <person name="Magnuson J."/>
            <person name="Maillard F."/>
            <person name="Murat C."/>
            <person name="Nolan M."/>
            <person name="Ohm R.A."/>
            <person name="Pangilinan J."/>
            <person name="Pereira M.F."/>
            <person name="Perotto S."/>
            <person name="Peter M."/>
            <person name="Pfister S."/>
            <person name="Riley R."/>
            <person name="Sitrit Y."/>
            <person name="Stielow J.B."/>
            <person name="Szollosi G."/>
            <person name="Zifcakova L."/>
            <person name="Stursova M."/>
            <person name="Spatafora J.W."/>
            <person name="Tedersoo L."/>
            <person name="Vaario L.M."/>
            <person name="Yamada A."/>
            <person name="Yan M."/>
            <person name="Wang P."/>
            <person name="Xu J."/>
            <person name="Bruns T."/>
            <person name="Baldrian P."/>
            <person name="Vilgalys R."/>
            <person name="Dunand C."/>
            <person name="Henrissat B."/>
            <person name="Grigoriev I.V."/>
            <person name="Hibbett D."/>
            <person name="Nagy L.G."/>
            <person name="Martin F.M."/>
        </authorList>
    </citation>
    <scope>NUCLEOTIDE SEQUENCE</scope>
    <source>
        <strain evidence="1">P2</strain>
    </source>
</reference>
<comment type="caution">
    <text evidence="1">The sequence shown here is derived from an EMBL/GenBank/DDBJ whole genome shotgun (WGS) entry which is preliminary data.</text>
</comment>
<dbReference type="EMBL" id="MU118034">
    <property type="protein sequence ID" value="KAF9647398.1"/>
    <property type="molecule type" value="Genomic_DNA"/>
</dbReference>
<gene>
    <name evidence="1" type="ORF">BDM02DRAFT_2691269</name>
</gene>
<keyword evidence="2" id="KW-1185">Reference proteome</keyword>
<accession>A0ACB6ZCR1</accession>
<reference evidence="1" key="1">
    <citation type="submission" date="2019-10" db="EMBL/GenBank/DDBJ databases">
        <authorList>
            <consortium name="DOE Joint Genome Institute"/>
            <person name="Kuo A."/>
            <person name="Miyauchi S."/>
            <person name="Kiss E."/>
            <person name="Drula E."/>
            <person name="Kohler A."/>
            <person name="Sanchez-Garcia M."/>
            <person name="Andreopoulos B."/>
            <person name="Barry K.W."/>
            <person name="Bonito G."/>
            <person name="Buee M."/>
            <person name="Carver A."/>
            <person name="Chen C."/>
            <person name="Cichocki N."/>
            <person name="Clum A."/>
            <person name="Culley D."/>
            <person name="Crous P.W."/>
            <person name="Fauchery L."/>
            <person name="Girlanda M."/>
            <person name="Hayes R."/>
            <person name="Keri Z."/>
            <person name="Labutti K."/>
            <person name="Lipzen A."/>
            <person name="Lombard V."/>
            <person name="Magnuson J."/>
            <person name="Maillard F."/>
            <person name="Morin E."/>
            <person name="Murat C."/>
            <person name="Nolan M."/>
            <person name="Ohm R."/>
            <person name="Pangilinan J."/>
            <person name="Pereira M."/>
            <person name="Perotto S."/>
            <person name="Peter M."/>
            <person name="Riley R."/>
            <person name="Sitrit Y."/>
            <person name="Stielow B."/>
            <person name="Szollosi G."/>
            <person name="Zifcakova L."/>
            <person name="Stursova M."/>
            <person name="Spatafora J.W."/>
            <person name="Tedersoo L."/>
            <person name="Vaario L.-M."/>
            <person name="Yamada A."/>
            <person name="Yan M."/>
            <person name="Wang P."/>
            <person name="Xu J."/>
            <person name="Bruns T."/>
            <person name="Baldrian P."/>
            <person name="Vilgalys R."/>
            <person name="Henrissat B."/>
            <person name="Grigoriev I.V."/>
            <person name="Hibbett D."/>
            <person name="Nagy L.G."/>
            <person name="Martin F.M."/>
        </authorList>
    </citation>
    <scope>NUCLEOTIDE SEQUENCE</scope>
    <source>
        <strain evidence="1">P2</strain>
    </source>
</reference>
<name>A0ACB6ZCR1_THEGA</name>
<evidence type="ECO:0000313" key="1">
    <source>
        <dbReference type="EMBL" id="KAF9647398.1"/>
    </source>
</evidence>
<evidence type="ECO:0000313" key="2">
    <source>
        <dbReference type="Proteomes" id="UP000886501"/>
    </source>
</evidence>
<proteinExistence type="predicted"/>
<dbReference type="Proteomes" id="UP000886501">
    <property type="component" value="Unassembled WGS sequence"/>
</dbReference>
<organism evidence="1 2">
    <name type="scientific">Thelephora ganbajun</name>
    <name type="common">Ganba fungus</name>
    <dbReference type="NCBI Taxonomy" id="370292"/>
    <lineage>
        <taxon>Eukaryota</taxon>
        <taxon>Fungi</taxon>
        <taxon>Dikarya</taxon>
        <taxon>Basidiomycota</taxon>
        <taxon>Agaricomycotina</taxon>
        <taxon>Agaricomycetes</taxon>
        <taxon>Thelephorales</taxon>
        <taxon>Thelephoraceae</taxon>
        <taxon>Thelephora</taxon>
    </lineage>
</organism>
<protein>
    <submittedName>
        <fullName evidence="1">Kinase-like protein</fullName>
    </submittedName>
</protein>
<sequence>MYARGDQEKIKELFYREAIVWKHLSHPNIVPFKGVTFDPLQLVSEWMPGGELREHIRNNPGADPTSLLIGIAEGLAYLHSYEVIHGDLEGPNILVDTSGHARITDFGLASIVRDPGSVASAFDGSGHAPRWTAPEIFRGGPASKKSDVFSFAMVIFEVFSGTVPFHDIAAPAVTTSIMDGERPSRPTHPSLIDPLWKLTQRCWKDTAKDRPEMQEVIKELKGMSTHPSAYTTNLLTLTEVPNRLLRPFRRRHHHHHHHHHPKSYPQ</sequence>